<dbReference type="GO" id="GO:0016485">
    <property type="term" value="P:protein processing"/>
    <property type="evidence" value="ECO:0007669"/>
    <property type="project" value="TreeGrafter"/>
</dbReference>
<dbReference type="AlphaFoldDB" id="A0A8A3SAG5"/>
<protein>
    <submittedName>
        <fullName evidence="5">Hydrogenase maturation protease</fullName>
    </submittedName>
</protein>
<keyword evidence="3" id="KW-0064">Aspartyl protease</keyword>
<dbReference type="EMBL" id="CP036172">
    <property type="protein sequence ID" value="QSZ68470.1"/>
    <property type="molecule type" value="Genomic_DNA"/>
</dbReference>
<gene>
    <name evidence="5" type="ORF">RJ40_12420</name>
</gene>
<sequence>MMKVRVIACGNPYMGNDGVGHAVMETLSVEHPELDVVDGGLGGFGLIPLMEECDRVVIVDATTGMGTPGEVQVFHEVPPSSAFPMSLHDLGIAETLALAREVGVTAEVVIVGIEGGEIEAFSKVLTPEVTAAVPEACRRVLEEVGRE</sequence>
<dbReference type="GO" id="GO:0004190">
    <property type="term" value="F:aspartic-type endopeptidase activity"/>
    <property type="evidence" value="ECO:0007669"/>
    <property type="project" value="UniProtKB-KW"/>
</dbReference>
<keyword evidence="4" id="KW-0378">Hydrolase</keyword>
<dbReference type="PANTHER" id="PTHR30302">
    <property type="entry name" value="HYDROGENASE 1 MATURATION PROTEASE"/>
    <property type="match status" value="1"/>
</dbReference>
<evidence type="ECO:0000256" key="1">
    <source>
        <dbReference type="ARBA" id="ARBA00006814"/>
    </source>
</evidence>
<evidence type="ECO:0000256" key="4">
    <source>
        <dbReference type="ARBA" id="ARBA00022801"/>
    </source>
</evidence>
<dbReference type="GO" id="GO:0008047">
    <property type="term" value="F:enzyme activator activity"/>
    <property type="evidence" value="ECO:0007669"/>
    <property type="project" value="InterPro"/>
</dbReference>
<reference evidence="5" key="1">
    <citation type="journal article" date="2001" name="Int. J. Syst. Evol. Microbiol.">
        <title>Methanofollis aquaemaris sp. nov., a methanogen isolated from an aquaculture fish pond.</title>
        <authorList>
            <person name="Lai M.C."/>
            <person name="Chen S.C."/>
        </authorList>
    </citation>
    <scope>NUCLEOTIDE SEQUENCE</scope>
    <source>
        <strain evidence="5">N2F9704</strain>
    </source>
</reference>
<reference evidence="5" key="2">
    <citation type="submission" date="2019-02" db="EMBL/GenBank/DDBJ databases">
        <authorList>
            <person name="Chen S.-C."/>
            <person name="Chien H.-H."/>
            <person name="Lai M.-C."/>
        </authorList>
    </citation>
    <scope>NUCLEOTIDE SEQUENCE</scope>
    <source>
        <strain evidence="5">N2F9704</strain>
    </source>
</reference>
<dbReference type="CDD" id="cd00518">
    <property type="entry name" value="H2MP"/>
    <property type="match status" value="1"/>
</dbReference>
<dbReference type="InterPro" id="IPR000671">
    <property type="entry name" value="Peptidase_A31"/>
</dbReference>
<comment type="similarity">
    <text evidence="1">Belongs to the peptidase A31 family.</text>
</comment>
<dbReference type="Pfam" id="PF01750">
    <property type="entry name" value="HycI"/>
    <property type="match status" value="1"/>
</dbReference>
<keyword evidence="6" id="KW-1185">Reference proteome</keyword>
<accession>A0A8A3SAG5</accession>
<evidence type="ECO:0000313" key="5">
    <source>
        <dbReference type="EMBL" id="QSZ68470.1"/>
    </source>
</evidence>
<evidence type="ECO:0000313" key="6">
    <source>
        <dbReference type="Proteomes" id="UP001042704"/>
    </source>
</evidence>
<dbReference type="InterPro" id="IPR023430">
    <property type="entry name" value="Pept_HybD-like_dom_sf"/>
</dbReference>
<dbReference type="SUPFAM" id="SSF53163">
    <property type="entry name" value="HybD-like"/>
    <property type="match status" value="1"/>
</dbReference>
<proteinExistence type="inferred from homology"/>
<keyword evidence="2 5" id="KW-0645">Protease</keyword>
<organism evidence="5 6">
    <name type="scientific">Methanofollis aquaemaris</name>
    <dbReference type="NCBI Taxonomy" id="126734"/>
    <lineage>
        <taxon>Archaea</taxon>
        <taxon>Methanobacteriati</taxon>
        <taxon>Methanobacteriota</taxon>
        <taxon>Stenosarchaea group</taxon>
        <taxon>Methanomicrobia</taxon>
        <taxon>Methanomicrobiales</taxon>
        <taxon>Methanomicrobiaceae</taxon>
        <taxon>Methanofollis</taxon>
    </lineage>
</organism>
<dbReference type="Gene3D" id="3.40.50.1450">
    <property type="entry name" value="HybD-like"/>
    <property type="match status" value="1"/>
</dbReference>
<dbReference type="KEGG" id="maqe:RJ40_12420"/>
<evidence type="ECO:0000256" key="2">
    <source>
        <dbReference type="ARBA" id="ARBA00022670"/>
    </source>
</evidence>
<dbReference type="Proteomes" id="UP001042704">
    <property type="component" value="Chromosome"/>
</dbReference>
<dbReference type="NCBIfam" id="TIGR00072">
    <property type="entry name" value="hydrog_prot"/>
    <property type="match status" value="1"/>
</dbReference>
<dbReference type="PANTHER" id="PTHR30302:SF1">
    <property type="entry name" value="HYDROGENASE 2 MATURATION PROTEASE"/>
    <property type="match status" value="1"/>
</dbReference>
<evidence type="ECO:0000256" key="3">
    <source>
        <dbReference type="ARBA" id="ARBA00022750"/>
    </source>
</evidence>
<name>A0A8A3SAG5_9EURY</name>